<keyword evidence="6" id="KW-1185">Reference proteome</keyword>
<reference evidence="5 6" key="1">
    <citation type="submission" date="2023-04" db="EMBL/GenBank/DDBJ databases">
        <title>Forest soil microbial communities from Buena Vista Peninsula, Colon Province, Panama.</title>
        <authorList>
            <person name="Bouskill N."/>
        </authorList>
    </citation>
    <scope>NUCLEOTIDE SEQUENCE [LARGE SCALE GENOMIC DNA]</scope>
    <source>
        <strain evidence="5 6">AC80</strain>
    </source>
</reference>
<accession>A0ABT6KTU8</accession>
<keyword evidence="1" id="KW-0805">Transcription regulation</keyword>
<dbReference type="EMBL" id="JARXVE010000001">
    <property type="protein sequence ID" value="MDH6194136.1"/>
    <property type="molecule type" value="Genomic_DNA"/>
</dbReference>
<gene>
    <name evidence="5" type="ORF">M2272_000757</name>
</gene>
<name>A0ABT6KTU8_9MYCO</name>
<dbReference type="SUPFAM" id="SSF46689">
    <property type="entry name" value="Homeodomain-like"/>
    <property type="match status" value="1"/>
</dbReference>
<protein>
    <submittedName>
        <fullName evidence="5">AraC-like DNA-binding protein</fullName>
    </submittedName>
</protein>
<feature type="domain" description="HTH araC/xylS-type" evidence="4">
    <location>
        <begin position="261"/>
        <end position="359"/>
    </location>
</feature>
<sequence>MVPRPGHPLCSTQQPFVLTIQDKYLTVDDMAVIRGTALMNFHELVTELGGDSHALASAAHIPLDDIGRHDRFISLPNGARMLETTAATLDTPDFGRRLARRQGIEILGAVGLAGRNAATVADAFVIFDKFMSAYSPSISARMTAHLAPDLRRFEFEYLLDPTPPQAQAVELSLGVTLRVLRLFLGATYRPVAVHLPHSPLTPADDYQTYFGCPPTFCEPVGGFTLRTTDLQRPLPTDHLAHQTAVDYLADTVGDYAPATSQLVRNLVRQLLPTGGVGLTDIARHIGIHPKTLQRRLAAENATFADLVDQTRRDAAQRLLLDTDLSLDQLCRQLGYAEQSVLTRSCKRWFGTTPTAYRNSRNIAPQALPLPEIADAPIADQRY</sequence>
<evidence type="ECO:0000256" key="1">
    <source>
        <dbReference type="ARBA" id="ARBA00023015"/>
    </source>
</evidence>
<proteinExistence type="predicted"/>
<evidence type="ECO:0000313" key="6">
    <source>
        <dbReference type="Proteomes" id="UP001160130"/>
    </source>
</evidence>
<dbReference type="SMART" id="SM00342">
    <property type="entry name" value="HTH_ARAC"/>
    <property type="match status" value="1"/>
</dbReference>
<keyword evidence="2" id="KW-0238">DNA-binding</keyword>
<evidence type="ECO:0000256" key="2">
    <source>
        <dbReference type="ARBA" id="ARBA00023125"/>
    </source>
</evidence>
<comment type="caution">
    <text evidence="5">The sequence shown here is derived from an EMBL/GenBank/DDBJ whole genome shotgun (WGS) entry which is preliminary data.</text>
</comment>
<evidence type="ECO:0000259" key="4">
    <source>
        <dbReference type="PROSITE" id="PS01124"/>
    </source>
</evidence>
<organism evidence="5 6">
    <name type="scientific">Mycolicibacterium frederiksbergense</name>
    <dbReference type="NCBI Taxonomy" id="117567"/>
    <lineage>
        <taxon>Bacteria</taxon>
        <taxon>Bacillati</taxon>
        <taxon>Actinomycetota</taxon>
        <taxon>Actinomycetes</taxon>
        <taxon>Mycobacteriales</taxon>
        <taxon>Mycobacteriaceae</taxon>
        <taxon>Mycolicibacterium</taxon>
    </lineage>
</organism>
<dbReference type="InterPro" id="IPR009057">
    <property type="entry name" value="Homeodomain-like_sf"/>
</dbReference>
<dbReference type="PROSITE" id="PS01124">
    <property type="entry name" value="HTH_ARAC_FAMILY_2"/>
    <property type="match status" value="1"/>
</dbReference>
<evidence type="ECO:0000256" key="3">
    <source>
        <dbReference type="ARBA" id="ARBA00023163"/>
    </source>
</evidence>
<dbReference type="InterPro" id="IPR032687">
    <property type="entry name" value="AraC-type_N"/>
</dbReference>
<dbReference type="Gene3D" id="1.10.10.60">
    <property type="entry name" value="Homeodomain-like"/>
    <property type="match status" value="1"/>
</dbReference>
<dbReference type="Pfam" id="PF12833">
    <property type="entry name" value="HTH_18"/>
    <property type="match status" value="1"/>
</dbReference>
<dbReference type="Proteomes" id="UP001160130">
    <property type="component" value="Unassembled WGS sequence"/>
</dbReference>
<dbReference type="PANTHER" id="PTHR47894">
    <property type="entry name" value="HTH-TYPE TRANSCRIPTIONAL REGULATOR GADX"/>
    <property type="match status" value="1"/>
</dbReference>
<dbReference type="PANTHER" id="PTHR47894:SF4">
    <property type="entry name" value="HTH-TYPE TRANSCRIPTIONAL REGULATOR GADX"/>
    <property type="match status" value="1"/>
</dbReference>
<dbReference type="InterPro" id="IPR018060">
    <property type="entry name" value="HTH_AraC"/>
</dbReference>
<evidence type="ECO:0000313" key="5">
    <source>
        <dbReference type="EMBL" id="MDH6194136.1"/>
    </source>
</evidence>
<dbReference type="Pfam" id="PF12625">
    <property type="entry name" value="Arabinose_bd"/>
    <property type="match status" value="1"/>
</dbReference>
<keyword evidence="3" id="KW-0804">Transcription</keyword>